<gene>
    <name evidence="1" type="ORF">E6H02_08410</name>
</gene>
<reference evidence="1 2" key="1">
    <citation type="journal article" date="2019" name="Nat. Microbiol.">
        <title>Mediterranean grassland soil C-N compound turnover is dependent on rainfall and depth, and is mediated by genomically divergent microorganisms.</title>
        <authorList>
            <person name="Diamond S."/>
            <person name="Andeer P.F."/>
            <person name="Li Z."/>
            <person name="Crits-Christoph A."/>
            <person name="Burstein D."/>
            <person name="Anantharaman K."/>
            <person name="Lane K.R."/>
            <person name="Thomas B.C."/>
            <person name="Pan C."/>
            <person name="Northen T.R."/>
            <person name="Banfield J.F."/>
        </authorList>
    </citation>
    <scope>NUCLEOTIDE SEQUENCE [LARGE SCALE GENOMIC DNA]</scope>
    <source>
        <strain evidence="1">NP_5</strain>
    </source>
</reference>
<name>A0A537LPV9_9BACT</name>
<accession>A0A537LPV9</accession>
<proteinExistence type="predicted"/>
<evidence type="ECO:0000313" key="1">
    <source>
        <dbReference type="EMBL" id="TMJ10036.1"/>
    </source>
</evidence>
<comment type="caution">
    <text evidence="1">The sequence shown here is derived from an EMBL/GenBank/DDBJ whole genome shotgun (WGS) entry which is preliminary data.</text>
</comment>
<dbReference type="AlphaFoldDB" id="A0A537LPV9"/>
<dbReference type="Proteomes" id="UP000320393">
    <property type="component" value="Unassembled WGS sequence"/>
</dbReference>
<sequence length="130" mass="14536">MKETKPTFQDQVDTYLIRHRSILDVLSKLDESTARINRAVAKAVTMCGCITINATKQQYPVDVSLADVKAYLNTHLSGALCDRCRETLETEIGSSLFFTAGLCSLLDLQLEKIQEKQHSRVKTLGVFNLT</sequence>
<organism evidence="1 2">
    <name type="scientific">Candidatus Segetimicrobium genomatis</name>
    <dbReference type="NCBI Taxonomy" id="2569760"/>
    <lineage>
        <taxon>Bacteria</taxon>
        <taxon>Bacillati</taxon>
        <taxon>Candidatus Sysuimicrobiota</taxon>
        <taxon>Candidatus Sysuimicrobiia</taxon>
        <taxon>Candidatus Sysuimicrobiales</taxon>
        <taxon>Candidatus Segetimicrobiaceae</taxon>
        <taxon>Candidatus Segetimicrobium</taxon>
    </lineage>
</organism>
<protein>
    <submittedName>
        <fullName evidence="1">DUF1573 domain-containing protein</fullName>
    </submittedName>
</protein>
<dbReference type="EMBL" id="VBAM01000319">
    <property type="protein sequence ID" value="TMJ10036.1"/>
    <property type="molecule type" value="Genomic_DNA"/>
</dbReference>
<evidence type="ECO:0000313" key="2">
    <source>
        <dbReference type="Proteomes" id="UP000320393"/>
    </source>
</evidence>